<dbReference type="Pfam" id="PF19815">
    <property type="entry name" value="DUF6298"/>
    <property type="match status" value="1"/>
</dbReference>
<evidence type="ECO:0000313" key="4">
    <source>
        <dbReference type="Proteomes" id="UP001214854"/>
    </source>
</evidence>
<keyword evidence="1" id="KW-0732">Signal</keyword>
<organism evidence="3 4">
    <name type="scientific">Asticcacaulis aquaticus</name>
    <dbReference type="NCBI Taxonomy" id="2984212"/>
    <lineage>
        <taxon>Bacteria</taxon>
        <taxon>Pseudomonadati</taxon>
        <taxon>Pseudomonadota</taxon>
        <taxon>Alphaproteobacteria</taxon>
        <taxon>Caulobacterales</taxon>
        <taxon>Caulobacteraceae</taxon>
        <taxon>Asticcacaulis</taxon>
    </lineage>
</organism>
<comment type="caution">
    <text evidence="3">The sequence shown here is derived from an EMBL/GenBank/DDBJ whole genome shotgun (WGS) entry which is preliminary data.</text>
</comment>
<evidence type="ECO:0000256" key="1">
    <source>
        <dbReference type="SAM" id="SignalP"/>
    </source>
</evidence>
<reference evidence="3 4" key="1">
    <citation type="submission" date="2023-01" db="EMBL/GenBank/DDBJ databases">
        <title>Novel species of the genus Asticcacaulis isolated from rivers.</title>
        <authorList>
            <person name="Lu H."/>
        </authorList>
    </citation>
    <scope>NUCLEOTIDE SEQUENCE [LARGE SCALE GENOMIC DNA]</scope>
    <source>
        <strain evidence="3 4">BYS171W</strain>
    </source>
</reference>
<dbReference type="InterPro" id="IPR011050">
    <property type="entry name" value="Pectin_lyase_fold/virulence"/>
</dbReference>
<feature type="signal peptide" evidence="1">
    <location>
        <begin position="1"/>
        <end position="21"/>
    </location>
</feature>
<evidence type="ECO:0000259" key="2">
    <source>
        <dbReference type="Pfam" id="PF19815"/>
    </source>
</evidence>
<dbReference type="RefSeq" id="WP_272748593.1">
    <property type="nucleotide sequence ID" value="NZ_JAQQKX010000010.1"/>
</dbReference>
<keyword evidence="4" id="KW-1185">Reference proteome</keyword>
<sequence>MKLRLLLSAALWLAIASGVTAEAPTISAGTDGRLVYAMTTDGQRMIDFSSAGYAGGGVALPLPAPTLLVKPVRGDAGGAIQAAIDLVATRQPDANGIRGVILLAPGEYRIKGQVRIKASGIVLRGSGTGDKGTILIADGHDRRTLIDVAGEGSLTETANTRRAVSGRAPTGTVTLELADTTGLKAGDAVVVHRPSTKAWIAALGMDQFPGWRPENRLHWQPGTRDIVWERRIVAVNDKTVTLDAPLTTTLVPEDGAYVSTYAFDGRLRQVGIENLRLVSNYDTKRPKDEDHSWVAIGLDKVEDAWVRDVETRHFVSYAVHIGPDARRVTVQDIAALDPVGEVGGFRRRMFYTAGQQTLIQRCFSRHGGHDLSTGHAAAGPNVFLDCRTEESLDDSGPLESWASGVLFDRVKIRGDALRLTDRDTDGQGAGWTAANSVAWNSEATDIEARNPPGAWNLAFGSMATVHGDGIVTDARAVAFRDFYRGEPIGPSSLYRVQLFDRLGEAGLKALERQAVSTNATGVPVLTAADIKAYEARQAAAQPAPKGPLKVENGRFVIDGQPAWTGVMGYSWFQGQIPPTLAPTFGHALVRYVPGRTGTGYTDDLEAVVEAMKPGMAFNQFYPLWYDRRRVNHNYDGSAERDTGEVWGPLLEQPWARSGEGVAWDGLSKYDLTKYNPWYFDRIADFAKLADQRGRILYYNFYFQHNLLESRAHYADFAWRPENTIQPTGLPFEVPAANIFYDVSDPLRRDLHRRYIRHSLGVLKDRTNVVYGIDQEYTGDDRFLDFWFDEVTAWSKEKRKPVFINLKIPKPQLDRLLADPVRGPKVAAVEFHHWVYRPDGSLYSVKSGINKAPREQTDDIVRESDIAALKAANPGLPADLPKLKATSLYGAMRDGLWKTTKPMQYRAWREYRDRYPHIVVLTTQDRYPDLTSAIETALPDTKRAGLVPVDAVVEGRETAWMSKHPSGAWLVYSPEGTTVRLDPAQVAGAFRVTWISPAGTVDGGVWRADQPLNAPAGKSWAAWLTPETAQ</sequence>
<dbReference type="Gene3D" id="2.160.20.10">
    <property type="entry name" value="Single-stranded right-handed beta-helix, Pectin lyase-like"/>
    <property type="match status" value="2"/>
</dbReference>
<dbReference type="EMBL" id="JAQQKX010000010">
    <property type="protein sequence ID" value="MDC7684141.1"/>
    <property type="molecule type" value="Genomic_DNA"/>
</dbReference>
<dbReference type="Proteomes" id="UP001214854">
    <property type="component" value="Unassembled WGS sequence"/>
</dbReference>
<dbReference type="SUPFAM" id="SSF51126">
    <property type="entry name" value="Pectin lyase-like"/>
    <property type="match status" value="1"/>
</dbReference>
<dbReference type="InterPro" id="IPR012334">
    <property type="entry name" value="Pectin_lyas_fold"/>
</dbReference>
<feature type="chain" id="PRO_5045801770" evidence="1">
    <location>
        <begin position="22"/>
        <end position="1029"/>
    </location>
</feature>
<name>A0ABT5HXH7_9CAUL</name>
<proteinExistence type="predicted"/>
<feature type="domain" description="DUF6298" evidence="2">
    <location>
        <begin position="538"/>
        <end position="856"/>
    </location>
</feature>
<protein>
    <submittedName>
        <fullName evidence="3">DUF6298 domain-containing protein</fullName>
    </submittedName>
</protein>
<dbReference type="InterPro" id="IPR046265">
    <property type="entry name" value="DUF6298"/>
</dbReference>
<accession>A0ABT5HXH7</accession>
<evidence type="ECO:0000313" key="3">
    <source>
        <dbReference type="EMBL" id="MDC7684141.1"/>
    </source>
</evidence>
<gene>
    <name evidence="3" type="ORF">PQU92_12695</name>
</gene>